<keyword evidence="3" id="KW-1185">Reference proteome</keyword>
<dbReference type="Gene3D" id="2.30.30.240">
    <property type="entry name" value="PRC-barrel domain"/>
    <property type="match status" value="2"/>
</dbReference>
<dbReference type="InterPro" id="IPR011033">
    <property type="entry name" value="PRC_barrel-like_sf"/>
</dbReference>
<dbReference type="OrthoDB" id="1707618at2"/>
<gene>
    <name evidence="2" type="ORF">EDD72_103138</name>
</gene>
<proteinExistence type="predicted"/>
<sequence>MRKVLDVIGLPVLDTSSGKMIGSVKDVYFNDEGSLMGIAVESKSFFSKTAFLSFENIGAIGDDAVTVGTKRLLSPLDAIDHYHGFYSGKTLLKGQPIITTNGHELGHVEDVYFMEEMGKIIGYELSDGLLSDITEGRRVIEFPQKMIIGEDAMIVPYDVVKDVHIE</sequence>
<evidence type="ECO:0000313" key="2">
    <source>
        <dbReference type="EMBL" id="TCS83812.1"/>
    </source>
</evidence>
<protein>
    <submittedName>
        <fullName evidence="2">Uncharacterized protein YrrD</fullName>
    </submittedName>
</protein>
<name>A0A4R3KJV4_9BACI</name>
<dbReference type="EMBL" id="SMAB01000003">
    <property type="protein sequence ID" value="TCS83812.1"/>
    <property type="molecule type" value="Genomic_DNA"/>
</dbReference>
<reference evidence="2 3" key="1">
    <citation type="submission" date="2019-03" db="EMBL/GenBank/DDBJ databases">
        <title>Genomic Encyclopedia of Type Strains, Phase IV (KMG-IV): sequencing the most valuable type-strain genomes for metagenomic binning, comparative biology and taxonomic classification.</title>
        <authorList>
            <person name="Goeker M."/>
        </authorList>
    </citation>
    <scope>NUCLEOTIDE SEQUENCE [LARGE SCALE GENOMIC DNA]</scope>
    <source>
        <strain evidence="2 3">DSM 23802</strain>
    </source>
</reference>
<dbReference type="Pfam" id="PF05239">
    <property type="entry name" value="PRC"/>
    <property type="match status" value="2"/>
</dbReference>
<evidence type="ECO:0000259" key="1">
    <source>
        <dbReference type="Pfam" id="PF05239"/>
    </source>
</evidence>
<dbReference type="RefSeq" id="WP_132767212.1">
    <property type="nucleotide sequence ID" value="NZ_SMAB01000003.1"/>
</dbReference>
<dbReference type="AlphaFoldDB" id="A0A4R3KJV4"/>
<comment type="caution">
    <text evidence="2">The sequence shown here is derived from an EMBL/GenBank/DDBJ whole genome shotgun (WGS) entry which is preliminary data.</text>
</comment>
<dbReference type="InterPro" id="IPR027275">
    <property type="entry name" value="PRC-brl_dom"/>
</dbReference>
<accession>A0A4R3KJV4</accession>
<evidence type="ECO:0000313" key="3">
    <source>
        <dbReference type="Proteomes" id="UP000295788"/>
    </source>
</evidence>
<dbReference type="Proteomes" id="UP000295788">
    <property type="component" value="Unassembled WGS sequence"/>
</dbReference>
<feature type="domain" description="PRC-barrel" evidence="1">
    <location>
        <begin position="92"/>
        <end position="157"/>
    </location>
</feature>
<dbReference type="SUPFAM" id="SSF50346">
    <property type="entry name" value="PRC-barrel domain"/>
    <property type="match status" value="2"/>
</dbReference>
<feature type="domain" description="PRC-barrel" evidence="1">
    <location>
        <begin position="6"/>
        <end position="67"/>
    </location>
</feature>
<organism evidence="2 3">
    <name type="scientific">Tepidibacillus fermentans</name>
    <dbReference type="NCBI Taxonomy" id="1281767"/>
    <lineage>
        <taxon>Bacteria</taxon>
        <taxon>Bacillati</taxon>
        <taxon>Bacillota</taxon>
        <taxon>Bacilli</taxon>
        <taxon>Bacillales</taxon>
        <taxon>Bacillaceae</taxon>
        <taxon>Tepidibacillus</taxon>
    </lineage>
</organism>